<organism evidence="2 3">
    <name type="scientific">Infirmifilum uzonense</name>
    <dbReference type="NCBI Taxonomy" id="1550241"/>
    <lineage>
        <taxon>Archaea</taxon>
        <taxon>Thermoproteota</taxon>
        <taxon>Thermoprotei</taxon>
        <taxon>Thermofilales</taxon>
        <taxon>Thermofilaceae</taxon>
        <taxon>Infirmifilum</taxon>
    </lineage>
</organism>
<feature type="transmembrane region" description="Helical" evidence="1">
    <location>
        <begin position="178"/>
        <end position="201"/>
    </location>
</feature>
<feature type="transmembrane region" description="Helical" evidence="1">
    <location>
        <begin position="291"/>
        <end position="310"/>
    </location>
</feature>
<dbReference type="PATRIC" id="fig|1550241.5.peg.762"/>
<protein>
    <recommendedName>
        <fullName evidence="4">MFS transporter</fullName>
    </recommendedName>
</protein>
<dbReference type="OrthoDB" id="31133at2157"/>
<evidence type="ECO:0008006" key="4">
    <source>
        <dbReference type="Google" id="ProtNLM"/>
    </source>
</evidence>
<dbReference type="KEGG" id="thf:MA03_03600"/>
<keyword evidence="1" id="KW-1133">Transmembrane helix</keyword>
<keyword evidence="3" id="KW-1185">Reference proteome</keyword>
<dbReference type="InterPro" id="IPR036259">
    <property type="entry name" value="MFS_trans_sf"/>
</dbReference>
<feature type="transmembrane region" description="Helical" evidence="1">
    <location>
        <begin position="108"/>
        <end position="130"/>
    </location>
</feature>
<evidence type="ECO:0000256" key="1">
    <source>
        <dbReference type="SAM" id="Phobius"/>
    </source>
</evidence>
<feature type="transmembrane region" description="Helical" evidence="1">
    <location>
        <begin position="77"/>
        <end position="102"/>
    </location>
</feature>
<feature type="transmembrane region" description="Helical" evidence="1">
    <location>
        <begin position="12"/>
        <end position="33"/>
    </location>
</feature>
<dbReference type="Proteomes" id="UP000067434">
    <property type="component" value="Chromosome"/>
</dbReference>
<keyword evidence="1" id="KW-0472">Membrane</keyword>
<dbReference type="EMBL" id="CP009961">
    <property type="protein sequence ID" value="AKG38548.1"/>
    <property type="molecule type" value="Genomic_DNA"/>
</dbReference>
<gene>
    <name evidence="2" type="ORF">MA03_03600</name>
</gene>
<dbReference type="GO" id="GO:0005886">
    <property type="term" value="C:plasma membrane"/>
    <property type="evidence" value="ECO:0007669"/>
    <property type="project" value="TreeGrafter"/>
</dbReference>
<dbReference type="GO" id="GO:0015293">
    <property type="term" value="F:symporter activity"/>
    <property type="evidence" value="ECO:0007669"/>
    <property type="project" value="InterPro"/>
</dbReference>
<dbReference type="GeneID" id="25401285"/>
<proteinExistence type="predicted"/>
<dbReference type="InterPro" id="IPR039672">
    <property type="entry name" value="MFS_2"/>
</dbReference>
<feature type="transmembrane region" description="Helical" evidence="1">
    <location>
        <begin position="45"/>
        <end position="65"/>
    </location>
</feature>
<evidence type="ECO:0000313" key="2">
    <source>
        <dbReference type="EMBL" id="AKG38548.1"/>
    </source>
</evidence>
<dbReference type="Gene3D" id="1.20.1250.20">
    <property type="entry name" value="MFS general substrate transporter like domains"/>
    <property type="match status" value="1"/>
</dbReference>
<feature type="transmembrane region" description="Helical" evidence="1">
    <location>
        <begin position="230"/>
        <end position="253"/>
    </location>
</feature>
<feature type="transmembrane region" description="Helical" evidence="1">
    <location>
        <begin position="398"/>
        <end position="418"/>
    </location>
</feature>
<dbReference type="STRING" id="1550241.MA03_03600"/>
<dbReference type="GO" id="GO:0008643">
    <property type="term" value="P:carbohydrate transport"/>
    <property type="evidence" value="ECO:0007669"/>
    <property type="project" value="InterPro"/>
</dbReference>
<sequence length="432" mass="47553">MLTKLQKFSYGIARLGSTTLLSAFSFAGFYVYWDVFKLDPALSGVVNAIGKIAILVNSIVMGYLSDITRTRLGKRKPFIITGAPMLALSALLYFTPFYFISIDDKTALFYWGAFWNAAFNFFYGYLLTPFQAWMPEITEPGERITITTLQNISNMLGNTVGVVFSFLVPTLYKGGLLLPVMAAFAVLEIALYMPSVFLIPVEQKTALTPKITRDILDIFRFKEYIGWETVRMLMSAAETMVVALIVKYVSAVIGLGQNLASVVFGIVMVVFVMGAFPFWARLARRMGKGQALTRAAIILMAGLLMAPLPALVTSEAIRITMGMLAIILGAIGISAYELFPYAVMADLVHLNEIKTGLNRAGLFTGFEGIPINISQSLTYLFIGYLASLPPFDGYEYTTGLVVWGPIAAVFTALAVMVLRRVNIDPFKQEVVS</sequence>
<dbReference type="SUPFAM" id="SSF103473">
    <property type="entry name" value="MFS general substrate transporter"/>
    <property type="match status" value="1"/>
</dbReference>
<dbReference type="AlphaFoldDB" id="A0A0F7FHC5"/>
<dbReference type="HOGENOM" id="CLU_634046_0_0_2"/>
<accession>A0A0F7FHC5</accession>
<keyword evidence="1" id="KW-0812">Transmembrane</keyword>
<dbReference type="Pfam" id="PF13347">
    <property type="entry name" value="MFS_2"/>
    <property type="match status" value="1"/>
</dbReference>
<dbReference type="PANTHER" id="PTHR11328:SF24">
    <property type="entry name" value="MAJOR FACILITATOR SUPERFAMILY (MFS) PROFILE DOMAIN-CONTAINING PROTEIN"/>
    <property type="match status" value="1"/>
</dbReference>
<feature type="transmembrane region" description="Helical" evidence="1">
    <location>
        <begin position="316"/>
        <end position="339"/>
    </location>
</feature>
<feature type="transmembrane region" description="Helical" evidence="1">
    <location>
        <begin position="360"/>
        <end position="386"/>
    </location>
</feature>
<reference evidence="2 3" key="1">
    <citation type="journal article" date="2015" name="Stand. Genomic Sci.">
        <title>Complete genome sequence of and proposal of Thermofilum uzonense sp. nov. a novel hyperthermophilic crenarchaeon and emended description of the genus Thermofilum.</title>
        <authorList>
            <person name="Toshchakov S.V."/>
            <person name="Korzhenkov A.A."/>
            <person name="Samarov N.I."/>
            <person name="Mazunin I.O."/>
            <person name="Mozhey O.I."/>
            <person name="Shmyr I.S."/>
            <person name="Derbikova K.S."/>
            <person name="Taranov E.A."/>
            <person name="Dominova I.N."/>
            <person name="Bonch-Osmolovskaya E.A."/>
            <person name="Patrushev M.V."/>
            <person name="Podosokorskaya O.A."/>
            <person name="Kublanov I.V."/>
        </authorList>
    </citation>
    <scope>NUCLEOTIDE SEQUENCE [LARGE SCALE GENOMIC DNA]</scope>
    <source>
        <strain evidence="2 3">1807-2</strain>
    </source>
</reference>
<dbReference type="RefSeq" id="WP_052883968.1">
    <property type="nucleotide sequence ID" value="NZ_CP009961.1"/>
</dbReference>
<name>A0A0F7FHC5_9CREN</name>
<evidence type="ECO:0000313" key="3">
    <source>
        <dbReference type="Proteomes" id="UP000067434"/>
    </source>
</evidence>
<dbReference type="PANTHER" id="PTHR11328">
    <property type="entry name" value="MAJOR FACILITATOR SUPERFAMILY DOMAIN-CONTAINING PROTEIN"/>
    <property type="match status" value="1"/>
</dbReference>
<feature type="transmembrane region" description="Helical" evidence="1">
    <location>
        <begin position="259"/>
        <end position="279"/>
    </location>
</feature>